<evidence type="ECO:0000256" key="1">
    <source>
        <dbReference type="SAM" id="MobiDB-lite"/>
    </source>
</evidence>
<dbReference type="AlphaFoldDB" id="A0A2T8KLZ2"/>
<dbReference type="EMBL" id="CM008048">
    <property type="protein sequence ID" value="PVH63195.1"/>
    <property type="molecule type" value="Genomic_DNA"/>
</dbReference>
<gene>
    <name evidence="2" type="ORF">PAHAL_3G490400</name>
</gene>
<reference evidence="2" key="1">
    <citation type="submission" date="2018-04" db="EMBL/GenBank/DDBJ databases">
        <title>WGS assembly of Panicum hallii.</title>
        <authorList>
            <person name="Lovell J."/>
            <person name="Jenkins J."/>
            <person name="Lowry D."/>
            <person name="Mamidi S."/>
            <person name="Sreedasyam A."/>
            <person name="Weng X."/>
            <person name="Barry K."/>
            <person name="Bonette J."/>
            <person name="Campitelli B."/>
            <person name="Daum C."/>
            <person name="Gordon S."/>
            <person name="Gould B."/>
            <person name="Lipzen A."/>
            <person name="Macqueen A."/>
            <person name="Palacio-Mejia J."/>
            <person name="Plott C."/>
            <person name="Shakirov E."/>
            <person name="Shu S."/>
            <person name="Yoshinaga Y."/>
            <person name="Zane M."/>
            <person name="Rokhsar D."/>
            <person name="Grimwood J."/>
            <person name="Schmutz J."/>
            <person name="Juenger T."/>
        </authorList>
    </citation>
    <scope>NUCLEOTIDE SEQUENCE [LARGE SCALE GENOMIC DNA]</scope>
    <source>
        <strain evidence="2">FIL2</strain>
    </source>
</reference>
<feature type="region of interest" description="Disordered" evidence="1">
    <location>
        <begin position="167"/>
        <end position="203"/>
    </location>
</feature>
<evidence type="ECO:0008006" key="3">
    <source>
        <dbReference type="Google" id="ProtNLM"/>
    </source>
</evidence>
<name>A0A2T8KLZ2_9POAL</name>
<proteinExistence type="predicted"/>
<dbReference type="Gramene" id="PVH63195">
    <property type="protein sequence ID" value="PVH63195"/>
    <property type="gene ID" value="PAHAL_3G490400"/>
</dbReference>
<feature type="compositionally biased region" description="Basic and acidic residues" evidence="1">
    <location>
        <begin position="175"/>
        <end position="192"/>
    </location>
</feature>
<protein>
    <recommendedName>
        <fullName evidence="3">PB1 domain-containing protein</fullName>
    </recommendedName>
</protein>
<dbReference type="Proteomes" id="UP000243499">
    <property type="component" value="Chromosome 3"/>
</dbReference>
<dbReference type="PANTHER" id="PTHR31973">
    <property type="entry name" value="POLYPROTEIN, PUTATIVE-RELATED"/>
    <property type="match status" value="1"/>
</dbReference>
<sequence>MTGADRRLAWLPEGKWYSFSKVVDVDTTNFKDLVEKIKDKYPCGYGDVVKLFYYAADTKSNIEVASDQELLDMFDKHISTKKYYLSIAYHAPSVEPPSIPISDDCVDFPCTPSIPVPLAIDGSHSHFTQTLACSEINTEDNFLENPKLENEHVGVDEEGLYIDIEDGNATDWDEDGKAEADHNYEGLSDSKADSNSNSDYVEDEADEMVKDKLAPHNPEIVYDKADPPMAVKKNPHEYDCHSTRRSGKMKCATKYWVCEKKKDWVLENPKVTAKELQRRIKDEYKVLVHYKRVYHGRELALTELFGDWKENFDKLV</sequence>
<accession>A0A2T8KLZ2</accession>
<evidence type="ECO:0000313" key="2">
    <source>
        <dbReference type="EMBL" id="PVH63195.1"/>
    </source>
</evidence>
<organism evidence="2">
    <name type="scientific">Panicum hallii</name>
    <dbReference type="NCBI Taxonomy" id="206008"/>
    <lineage>
        <taxon>Eukaryota</taxon>
        <taxon>Viridiplantae</taxon>
        <taxon>Streptophyta</taxon>
        <taxon>Embryophyta</taxon>
        <taxon>Tracheophyta</taxon>
        <taxon>Spermatophyta</taxon>
        <taxon>Magnoliopsida</taxon>
        <taxon>Liliopsida</taxon>
        <taxon>Poales</taxon>
        <taxon>Poaceae</taxon>
        <taxon>PACMAD clade</taxon>
        <taxon>Panicoideae</taxon>
        <taxon>Panicodae</taxon>
        <taxon>Paniceae</taxon>
        <taxon>Panicinae</taxon>
        <taxon>Panicum</taxon>
        <taxon>Panicum sect. Panicum</taxon>
    </lineage>
</organism>
<dbReference type="PANTHER" id="PTHR31973:SF187">
    <property type="entry name" value="MUTATOR TRANSPOSASE MUDRA PROTEIN"/>
    <property type="match status" value="1"/>
</dbReference>